<accession>A0A830EFQ1</accession>
<evidence type="ECO:0000313" key="1">
    <source>
        <dbReference type="EMBL" id="BDR91099.1"/>
    </source>
</evidence>
<organism evidence="2 3">
    <name type="scientific">Vulcanisaeta souniana JCM 11219</name>
    <dbReference type="NCBI Taxonomy" id="1293586"/>
    <lineage>
        <taxon>Archaea</taxon>
        <taxon>Thermoproteota</taxon>
        <taxon>Thermoprotei</taxon>
        <taxon>Thermoproteales</taxon>
        <taxon>Thermoproteaceae</taxon>
        <taxon>Vulcanisaeta</taxon>
    </lineage>
</organism>
<reference evidence="2" key="1">
    <citation type="journal article" date="2014" name="Int. J. Syst. Evol. Microbiol.">
        <title>Complete genome sequence of Corynebacterium casei LMG S-19264T (=DSM 44701T), isolated from a smear-ripened cheese.</title>
        <authorList>
            <consortium name="US DOE Joint Genome Institute (JGI-PGF)"/>
            <person name="Walter F."/>
            <person name="Albersmeier A."/>
            <person name="Kalinowski J."/>
            <person name="Ruckert C."/>
        </authorList>
    </citation>
    <scope>NUCLEOTIDE SEQUENCE</scope>
    <source>
        <strain evidence="2">JCM 11219</strain>
    </source>
</reference>
<dbReference type="Proteomes" id="UP001060771">
    <property type="component" value="Chromosome"/>
</dbReference>
<protein>
    <submittedName>
        <fullName evidence="2">Uncharacterized protein</fullName>
    </submittedName>
</protein>
<evidence type="ECO:0000313" key="3">
    <source>
        <dbReference type="Proteomes" id="UP000657075"/>
    </source>
</evidence>
<dbReference type="OrthoDB" id="27856at2157"/>
<name>A0A830EFQ1_9CREN</name>
<keyword evidence="4" id="KW-1185">Reference proteome</keyword>
<dbReference type="AlphaFoldDB" id="A0A830EFQ1"/>
<evidence type="ECO:0000313" key="2">
    <source>
        <dbReference type="EMBL" id="GGI80781.1"/>
    </source>
</evidence>
<dbReference type="EMBL" id="AP026830">
    <property type="protein sequence ID" value="BDR91099.1"/>
    <property type="molecule type" value="Genomic_DNA"/>
</dbReference>
<sequence length="279" mass="31394">MFAGSWLFEGLEVVRYVRDATPVLPPETIVEFGGVDGDTIRRLLGRLRLVISLASVIAWSRRVGLRVFVHGSALPEPIDDFIKAALAGGADGLITDDFININSDLINVVPINQSIGEKSVNYIMVEPGNFYTSSVKPYGVIVKDAVIERNWVLQVRDRVRVIYGNKEFLVALNMDSLRREAIEELAGLVDGIVIMEIPSITSLGFDNNRALNAFRCVNCYIDFEMEGEIRKCPRCGGKLRPIVKHWDRLVMIEPRVLRLKASDEIKYMRLDSPKVINFQ</sequence>
<gene>
    <name evidence="2" type="ORF">GCM10007112_17010</name>
    <name evidence="1" type="ORF">Vsou_01920</name>
</gene>
<proteinExistence type="predicted"/>
<reference evidence="2" key="2">
    <citation type="submission" date="2020-09" db="EMBL/GenBank/DDBJ databases">
        <authorList>
            <person name="Sun Q."/>
            <person name="Ohkuma M."/>
        </authorList>
    </citation>
    <scope>NUCLEOTIDE SEQUENCE</scope>
    <source>
        <strain evidence="2">JCM 11219</strain>
    </source>
</reference>
<reference evidence="4" key="3">
    <citation type="submission" date="2022-09" db="EMBL/GenBank/DDBJ databases">
        <title>Complete genome sequence of Vulcanisaeta souniana.</title>
        <authorList>
            <person name="Kato S."/>
            <person name="Itoh T."/>
            <person name="Ohkuma M."/>
        </authorList>
    </citation>
    <scope>NUCLEOTIDE SEQUENCE [LARGE SCALE GENOMIC DNA]</scope>
    <source>
        <strain evidence="4">JCM 11219</strain>
    </source>
</reference>
<dbReference type="Proteomes" id="UP000657075">
    <property type="component" value="Unassembled WGS sequence"/>
</dbReference>
<reference evidence="1" key="4">
    <citation type="journal article" date="2023" name="Microbiol. Resour. Announc.">
        <title>Complete Genome Sequence of Vulcanisaeta souniana Strain IC-059, a Hyperthermophilic Archaeon Isolated from Hot Spring Water in Japan.</title>
        <authorList>
            <person name="Kato S."/>
            <person name="Itoh T."/>
            <person name="Wu L."/>
            <person name="Ma J."/>
            <person name="Ohkuma M."/>
        </authorList>
    </citation>
    <scope>NUCLEOTIDE SEQUENCE</scope>
    <source>
        <strain evidence="1">JCM 11219</strain>
    </source>
</reference>
<evidence type="ECO:0000313" key="4">
    <source>
        <dbReference type="Proteomes" id="UP001060771"/>
    </source>
</evidence>
<dbReference type="EMBL" id="BMNM01000007">
    <property type="protein sequence ID" value="GGI80781.1"/>
    <property type="molecule type" value="Genomic_DNA"/>
</dbReference>